<evidence type="ECO:0000256" key="6">
    <source>
        <dbReference type="ARBA" id="ARBA00023136"/>
    </source>
</evidence>
<name>A0A5D4H4L7_9HYPH</name>
<evidence type="ECO:0000259" key="8">
    <source>
        <dbReference type="PROSITE" id="PS50928"/>
    </source>
</evidence>
<comment type="similarity">
    <text evidence="7">Belongs to the binding-protein-dependent transport system permease family.</text>
</comment>
<evidence type="ECO:0000313" key="10">
    <source>
        <dbReference type="Proteomes" id="UP000323258"/>
    </source>
</evidence>
<dbReference type="PANTHER" id="PTHR43386:SF6">
    <property type="entry name" value="ABC TRANSPORTER PERMEASE PROTEIN"/>
    <property type="match status" value="1"/>
</dbReference>
<feature type="transmembrane region" description="Helical" evidence="7">
    <location>
        <begin position="28"/>
        <end position="50"/>
    </location>
</feature>
<dbReference type="Pfam" id="PF12911">
    <property type="entry name" value="OppC_N"/>
    <property type="match status" value="1"/>
</dbReference>
<protein>
    <submittedName>
        <fullName evidence="9">ABC transporter permease</fullName>
    </submittedName>
</protein>
<organism evidence="9 10">
    <name type="scientific">Neoaquamicrobium microcysteis</name>
    <dbReference type="NCBI Taxonomy" id="2682781"/>
    <lineage>
        <taxon>Bacteria</taxon>
        <taxon>Pseudomonadati</taxon>
        <taxon>Pseudomonadota</taxon>
        <taxon>Alphaproteobacteria</taxon>
        <taxon>Hyphomicrobiales</taxon>
        <taxon>Phyllobacteriaceae</taxon>
        <taxon>Neoaquamicrobium</taxon>
    </lineage>
</organism>
<dbReference type="CDD" id="cd06261">
    <property type="entry name" value="TM_PBP2"/>
    <property type="match status" value="1"/>
</dbReference>
<feature type="transmembrane region" description="Helical" evidence="7">
    <location>
        <begin position="138"/>
        <end position="162"/>
    </location>
</feature>
<feature type="domain" description="ABC transmembrane type-1" evidence="8">
    <location>
        <begin position="90"/>
        <end position="278"/>
    </location>
</feature>
<keyword evidence="3" id="KW-1003">Cell membrane</keyword>
<evidence type="ECO:0000256" key="7">
    <source>
        <dbReference type="RuleBase" id="RU363032"/>
    </source>
</evidence>
<feature type="transmembrane region" description="Helical" evidence="7">
    <location>
        <begin position="260"/>
        <end position="281"/>
    </location>
</feature>
<proteinExistence type="inferred from homology"/>
<evidence type="ECO:0000313" key="9">
    <source>
        <dbReference type="EMBL" id="TYR35464.1"/>
    </source>
</evidence>
<dbReference type="InterPro" id="IPR035906">
    <property type="entry name" value="MetI-like_sf"/>
</dbReference>
<dbReference type="GO" id="GO:0055085">
    <property type="term" value="P:transmembrane transport"/>
    <property type="evidence" value="ECO:0007669"/>
    <property type="project" value="InterPro"/>
</dbReference>
<dbReference type="InterPro" id="IPR000515">
    <property type="entry name" value="MetI-like"/>
</dbReference>
<dbReference type="InterPro" id="IPR025966">
    <property type="entry name" value="OppC_N"/>
</dbReference>
<accession>A0A5D4H4L7</accession>
<evidence type="ECO:0000256" key="2">
    <source>
        <dbReference type="ARBA" id="ARBA00022448"/>
    </source>
</evidence>
<feature type="transmembrane region" description="Helical" evidence="7">
    <location>
        <begin position="94"/>
        <end position="118"/>
    </location>
</feature>
<evidence type="ECO:0000256" key="5">
    <source>
        <dbReference type="ARBA" id="ARBA00022989"/>
    </source>
</evidence>
<dbReference type="GO" id="GO:0005886">
    <property type="term" value="C:plasma membrane"/>
    <property type="evidence" value="ECO:0007669"/>
    <property type="project" value="UniProtKB-SubCell"/>
</dbReference>
<dbReference type="PROSITE" id="PS50928">
    <property type="entry name" value="ABC_TM1"/>
    <property type="match status" value="1"/>
</dbReference>
<gene>
    <name evidence="9" type="ORF">FY036_02305</name>
</gene>
<evidence type="ECO:0000256" key="3">
    <source>
        <dbReference type="ARBA" id="ARBA00022475"/>
    </source>
</evidence>
<keyword evidence="4 7" id="KW-0812">Transmembrane</keyword>
<feature type="transmembrane region" description="Helical" evidence="7">
    <location>
        <begin position="210"/>
        <end position="235"/>
    </location>
</feature>
<reference evidence="9 10" key="1">
    <citation type="submission" date="2019-08" db="EMBL/GenBank/DDBJ databases">
        <authorList>
            <person name="Seo Y.L."/>
        </authorList>
    </citation>
    <scope>NUCLEOTIDE SEQUENCE [LARGE SCALE GENOMIC DNA]</scope>
    <source>
        <strain evidence="9 10">MaA-C15</strain>
    </source>
</reference>
<dbReference type="Proteomes" id="UP000323258">
    <property type="component" value="Unassembled WGS sequence"/>
</dbReference>
<dbReference type="EMBL" id="VSZS01000052">
    <property type="protein sequence ID" value="TYR35464.1"/>
    <property type="molecule type" value="Genomic_DNA"/>
</dbReference>
<dbReference type="Gene3D" id="1.10.3720.10">
    <property type="entry name" value="MetI-like"/>
    <property type="match status" value="1"/>
</dbReference>
<dbReference type="Pfam" id="PF00528">
    <property type="entry name" value="BPD_transp_1"/>
    <property type="match status" value="1"/>
</dbReference>
<dbReference type="InterPro" id="IPR050366">
    <property type="entry name" value="BP-dependent_transpt_permease"/>
</dbReference>
<dbReference type="PANTHER" id="PTHR43386">
    <property type="entry name" value="OLIGOPEPTIDE TRANSPORT SYSTEM PERMEASE PROTEIN APPC"/>
    <property type="match status" value="1"/>
</dbReference>
<dbReference type="RefSeq" id="WP_148913086.1">
    <property type="nucleotide sequence ID" value="NZ_VSZS01000052.1"/>
</dbReference>
<evidence type="ECO:0000256" key="1">
    <source>
        <dbReference type="ARBA" id="ARBA00004651"/>
    </source>
</evidence>
<sequence>MADVSRATTPGGGIARLLGLPPGTRIGVVPWIALAMLLFIVLVTVFAPLFSPHDPIALSPLNRLKPSSAEFPLGTDAYGRDVLSRVLYGGQVSLLIGVATAAIAVVAGLAIGLVAGFFRLADALIMRVMDAFMAIPPVLLAVALVAIHGASVSSVILAITFSEIPRVVRLVRSIVLSAREEPYVEAAISLGTRMPVILWRHLMPNTLAPLIVQATYICASAILIEAILSFLGLGIGTETPSWGNIMADGRTYFMLKPSLIFWPGLVLSLCVLSINILGDTARDMLDPRMRKREA</sequence>
<keyword evidence="6 7" id="KW-0472">Membrane</keyword>
<reference evidence="9 10" key="2">
    <citation type="submission" date="2019-09" db="EMBL/GenBank/DDBJ databases">
        <title>Mesorhizobium sp. MaA-C15 isolated from Microcystis aeruginosa.</title>
        <authorList>
            <person name="Jeong S.E."/>
            <person name="Jin H.M."/>
            <person name="Jeon C.O."/>
        </authorList>
    </citation>
    <scope>NUCLEOTIDE SEQUENCE [LARGE SCALE GENOMIC DNA]</scope>
    <source>
        <strain evidence="9 10">MaA-C15</strain>
    </source>
</reference>
<comment type="caution">
    <text evidence="9">The sequence shown here is derived from an EMBL/GenBank/DDBJ whole genome shotgun (WGS) entry which is preliminary data.</text>
</comment>
<dbReference type="SUPFAM" id="SSF161098">
    <property type="entry name" value="MetI-like"/>
    <property type="match status" value="1"/>
</dbReference>
<dbReference type="OrthoDB" id="9805884at2"/>
<keyword evidence="2 7" id="KW-0813">Transport</keyword>
<comment type="subcellular location">
    <subcellularLocation>
        <location evidence="1 7">Cell membrane</location>
        <topology evidence="1 7">Multi-pass membrane protein</topology>
    </subcellularLocation>
</comment>
<keyword evidence="5 7" id="KW-1133">Transmembrane helix</keyword>
<evidence type="ECO:0000256" key="4">
    <source>
        <dbReference type="ARBA" id="ARBA00022692"/>
    </source>
</evidence>
<dbReference type="AlphaFoldDB" id="A0A5D4H4L7"/>
<keyword evidence="10" id="KW-1185">Reference proteome</keyword>